<name>A0ABT4RMQ4_9ACTN</name>
<accession>A0ABT4RMQ4</accession>
<dbReference type="RefSeq" id="WP_270006556.1">
    <property type="nucleotide sequence ID" value="NZ_JAPCID010000030.1"/>
</dbReference>
<keyword evidence="2" id="KW-1185">Reference proteome</keyword>
<reference evidence="1" key="1">
    <citation type="submission" date="2022-10" db="EMBL/GenBank/DDBJ databases">
        <title>The WGS of Solirubrobacter sp. CPCC 204708.</title>
        <authorList>
            <person name="Jiang Z."/>
        </authorList>
    </citation>
    <scope>NUCLEOTIDE SEQUENCE</scope>
    <source>
        <strain evidence="1">CPCC 204708</strain>
    </source>
</reference>
<organism evidence="1 2">
    <name type="scientific">Solirubrobacter deserti</name>
    <dbReference type="NCBI Taxonomy" id="2282478"/>
    <lineage>
        <taxon>Bacteria</taxon>
        <taxon>Bacillati</taxon>
        <taxon>Actinomycetota</taxon>
        <taxon>Thermoleophilia</taxon>
        <taxon>Solirubrobacterales</taxon>
        <taxon>Solirubrobacteraceae</taxon>
        <taxon>Solirubrobacter</taxon>
    </lineage>
</organism>
<protein>
    <submittedName>
        <fullName evidence="1">Uncharacterized protein</fullName>
    </submittedName>
</protein>
<evidence type="ECO:0000313" key="1">
    <source>
        <dbReference type="EMBL" id="MDA0139841.1"/>
    </source>
</evidence>
<evidence type="ECO:0000313" key="2">
    <source>
        <dbReference type="Proteomes" id="UP001147700"/>
    </source>
</evidence>
<proteinExistence type="predicted"/>
<dbReference type="EMBL" id="JAPCID010000030">
    <property type="protein sequence ID" value="MDA0139841.1"/>
    <property type="molecule type" value="Genomic_DNA"/>
</dbReference>
<gene>
    <name evidence="1" type="ORF">OJ962_20230</name>
</gene>
<sequence>MTVDAARAGTMTVYSCQTPSGRPLNASGWVRSASVGGQPAPARGADACSDGGPLSVSLTAPLPEVYPLQAWSFVAAPDTSIAAFSASLCAEVRGTRAFAEVARAGGPVAYATNVWPEWPARLGCDGRAIGGSGFLTESVHLRVWCDAGASCGPGVAASIALSRFRAEIRDDNVPVVTDVHPLGAERVLFDVTDAGVGAYRAVVEARVGQSGPWQELAAKELGCSPLGETPGSRYEFAAPQPCPLRVSGAVVGFTPAALPVGTHDIRFVVEDASGNRADVTPARPYVVAAPAQPPVTTSAPTSILRLRATRARLTGRLLDLSSQPIAGGALEIQSRGFLPKADAATGPWTTIGKLASRANGAFSFALPRGPSRVFRVVHPDGSSSAETTVLAAARVAARARHTRVRNGSSAVISGRVEGPIPDGGVLVGLEVRSNGRWVPVATNRRWVRTRPSGTYSLSYRFRSTFSPTRYRFRVVADEDSAFQYTRGTSRSVSVLVRP</sequence>
<dbReference type="Proteomes" id="UP001147700">
    <property type="component" value="Unassembled WGS sequence"/>
</dbReference>
<comment type="caution">
    <text evidence="1">The sequence shown here is derived from an EMBL/GenBank/DDBJ whole genome shotgun (WGS) entry which is preliminary data.</text>
</comment>